<reference evidence="2 3" key="1">
    <citation type="submission" date="2015-10" db="EMBL/GenBank/DDBJ databases">
        <title>Genome sequencing and analysis of members of genus Stenotrophomonas.</title>
        <authorList>
            <person name="Patil P.P."/>
            <person name="Midha S."/>
            <person name="Patil P.B."/>
        </authorList>
    </citation>
    <scope>NUCLEOTIDE SEQUENCE [LARGE SCALE GENOMIC DNA]</scope>
    <source>
        <strain evidence="2 3">JCM 16536</strain>
    </source>
</reference>
<keyword evidence="1" id="KW-1133">Transmembrane helix</keyword>
<evidence type="ECO:0000256" key="1">
    <source>
        <dbReference type="SAM" id="Phobius"/>
    </source>
</evidence>
<keyword evidence="1" id="KW-0472">Membrane</keyword>
<protein>
    <submittedName>
        <fullName evidence="2">Uncharacterized protein</fullName>
    </submittedName>
</protein>
<organism evidence="2 3">
    <name type="scientific">Stenotrophomonas panacihumi</name>
    <dbReference type="NCBI Taxonomy" id="676599"/>
    <lineage>
        <taxon>Bacteria</taxon>
        <taxon>Pseudomonadati</taxon>
        <taxon>Pseudomonadota</taxon>
        <taxon>Gammaproteobacteria</taxon>
        <taxon>Lysobacterales</taxon>
        <taxon>Lysobacteraceae</taxon>
        <taxon>Stenotrophomonas</taxon>
    </lineage>
</organism>
<accession>A0A0R0B8W4</accession>
<proteinExistence type="predicted"/>
<keyword evidence="1" id="KW-0812">Transmembrane</keyword>
<dbReference type="RefSeq" id="WP_057642424.1">
    <property type="nucleotide sequence ID" value="NZ_LLXU01000001.1"/>
</dbReference>
<name>A0A0R0B8W4_9GAMM</name>
<evidence type="ECO:0000313" key="2">
    <source>
        <dbReference type="EMBL" id="KRG49267.1"/>
    </source>
</evidence>
<sequence length="99" mass="9734">MKHGLALFAAGLVLLVGALLVAHPPATLAAGAETCLLRAANGAALDEGCALEGGEGLGAPGIALIFFIGGLAALGSGIVALRVACPPTHARRRLGLHLH</sequence>
<evidence type="ECO:0000313" key="3">
    <source>
        <dbReference type="Proteomes" id="UP000051802"/>
    </source>
</evidence>
<dbReference type="Proteomes" id="UP000051802">
    <property type="component" value="Unassembled WGS sequence"/>
</dbReference>
<dbReference type="EMBL" id="LLXU01000001">
    <property type="protein sequence ID" value="KRG49267.1"/>
    <property type="molecule type" value="Genomic_DNA"/>
</dbReference>
<dbReference type="OrthoDB" id="9983778at2"/>
<keyword evidence="3" id="KW-1185">Reference proteome</keyword>
<feature type="transmembrane region" description="Helical" evidence="1">
    <location>
        <begin position="61"/>
        <end position="84"/>
    </location>
</feature>
<comment type="caution">
    <text evidence="2">The sequence shown here is derived from an EMBL/GenBank/DDBJ whole genome shotgun (WGS) entry which is preliminary data.</text>
</comment>
<gene>
    <name evidence="2" type="ORF">ARC20_00010</name>
</gene>
<dbReference type="AlphaFoldDB" id="A0A0R0B8W4"/>